<dbReference type="GO" id="GO:0006313">
    <property type="term" value="P:DNA transposition"/>
    <property type="evidence" value="ECO:0007669"/>
    <property type="project" value="InterPro"/>
</dbReference>
<dbReference type="Pfam" id="PF13808">
    <property type="entry name" value="DDE_Tnp_1_assoc"/>
    <property type="match status" value="1"/>
</dbReference>
<dbReference type="InterPro" id="IPR032806">
    <property type="entry name" value="YbfD_N"/>
</dbReference>
<dbReference type="GO" id="GO:0003677">
    <property type="term" value="F:DNA binding"/>
    <property type="evidence" value="ECO:0007669"/>
    <property type="project" value="InterPro"/>
</dbReference>
<feature type="domain" description="H repeat-associated protein N-terminal" evidence="2">
    <location>
        <begin position="231"/>
        <end position="324"/>
    </location>
</feature>
<protein>
    <submittedName>
        <fullName evidence="3">ISAs1 family transposase</fullName>
    </submittedName>
</protein>
<proteinExistence type="predicted"/>
<evidence type="ECO:0000259" key="1">
    <source>
        <dbReference type="Pfam" id="PF01609"/>
    </source>
</evidence>
<dbReference type="PANTHER" id="PTHR30298:SF0">
    <property type="entry name" value="PROTEIN YBFL-RELATED"/>
    <property type="match status" value="1"/>
</dbReference>
<dbReference type="Pfam" id="PF14236">
    <property type="entry name" value="DruA"/>
    <property type="match status" value="1"/>
</dbReference>
<feature type="domain" description="Transposase IS4-like" evidence="1">
    <location>
        <begin position="328"/>
        <end position="441"/>
    </location>
</feature>
<dbReference type="Proteomes" id="UP000263273">
    <property type="component" value="Unassembled WGS sequence"/>
</dbReference>
<reference evidence="3 4" key="1">
    <citation type="journal article" date="2018" name="Nat. Biotechnol.">
        <title>A standardized bacterial taxonomy based on genome phylogeny substantially revises the tree of life.</title>
        <authorList>
            <person name="Parks D.H."/>
            <person name="Chuvochina M."/>
            <person name="Waite D.W."/>
            <person name="Rinke C."/>
            <person name="Skarshewski A."/>
            <person name="Chaumeil P.A."/>
            <person name="Hugenholtz P."/>
        </authorList>
    </citation>
    <scope>NUCLEOTIDE SEQUENCE [LARGE SCALE GENOMIC DNA]</scope>
    <source>
        <strain evidence="3">UBA10948</strain>
    </source>
</reference>
<dbReference type="AlphaFoldDB" id="A0A354YYC1"/>
<dbReference type="InterPro" id="IPR051698">
    <property type="entry name" value="Transposase_11-like"/>
</dbReference>
<evidence type="ECO:0000313" key="4">
    <source>
        <dbReference type="Proteomes" id="UP000263273"/>
    </source>
</evidence>
<dbReference type="NCBIfam" id="NF033564">
    <property type="entry name" value="transpos_ISAs1"/>
    <property type="match status" value="1"/>
</dbReference>
<comment type="caution">
    <text evidence="3">The sequence shown here is derived from an EMBL/GenBank/DDBJ whole genome shotgun (WGS) entry which is preliminary data.</text>
</comment>
<dbReference type="InterPro" id="IPR047647">
    <property type="entry name" value="ISAs1_transpos"/>
</dbReference>
<evidence type="ECO:0000313" key="3">
    <source>
        <dbReference type="EMBL" id="HBK54209.1"/>
    </source>
</evidence>
<dbReference type="Pfam" id="PF01609">
    <property type="entry name" value="DDE_Tnp_1"/>
    <property type="match status" value="1"/>
</dbReference>
<dbReference type="InterPro" id="IPR025639">
    <property type="entry name" value="DruA"/>
</dbReference>
<evidence type="ECO:0000259" key="2">
    <source>
        <dbReference type="Pfam" id="PF13808"/>
    </source>
</evidence>
<organism evidence="3 4">
    <name type="scientific">Syntrophomonas wolfei</name>
    <dbReference type="NCBI Taxonomy" id="863"/>
    <lineage>
        <taxon>Bacteria</taxon>
        <taxon>Bacillati</taxon>
        <taxon>Bacillota</taxon>
        <taxon>Clostridia</taxon>
        <taxon>Eubacteriales</taxon>
        <taxon>Syntrophomonadaceae</taxon>
        <taxon>Syntrophomonas</taxon>
    </lineage>
</organism>
<sequence length="454" mass="50238">MDRNGAEPDNIINRGANLKDLIVRPITPGEENDWNTLMAKHHYLGFHCLSGRSLKYLALLNGRVGGADRLGRCSLEMQPPGPVDQLVRGAEYERLQYITNNQRFLILPGVSIKNLASRALALNIKRLSADWETVYGHPILMVETFVDHSRFKGTCYRAAGWVPLGMTTGYGRTGGSYYYHGQTKTVLVKPLLKKAATILSAPFLPPELTGGERAMVDLNTVSIESKGGLLDYLALLKDSRKKRGVRHSQISILAVAICALLSGAKCFIAIGEWAASLNQEMLKRLGCRYNERLNKFVPPSEKTLRLTLKRVDGDEVDDIIGRWLQSQSQDRAVAVDGKTLRGSSGADGKPVHLVSAFLQHGKMVIGQRQVDKKSNEITAFKPLLEPLDLEGKVVTADAMHTQVEHARFLVEDKKADYVFPVKQNQGNLFETIKSTRNEDFSPSISNTGKGSRTN</sequence>
<dbReference type="GO" id="GO:0004803">
    <property type="term" value="F:transposase activity"/>
    <property type="evidence" value="ECO:0007669"/>
    <property type="project" value="InterPro"/>
</dbReference>
<gene>
    <name evidence="3" type="ORF">DDZ44_09765</name>
</gene>
<dbReference type="InterPro" id="IPR002559">
    <property type="entry name" value="Transposase_11"/>
</dbReference>
<name>A0A354YYC1_9FIRM</name>
<dbReference type="EMBL" id="DNZF01000211">
    <property type="protein sequence ID" value="HBK54209.1"/>
    <property type="molecule type" value="Genomic_DNA"/>
</dbReference>
<dbReference type="PANTHER" id="PTHR30298">
    <property type="entry name" value="H REPEAT-ASSOCIATED PREDICTED TRANSPOSASE"/>
    <property type="match status" value="1"/>
</dbReference>
<accession>A0A354YYC1</accession>